<reference evidence="3" key="1">
    <citation type="journal article" date="2021" name="ISME J.">
        <title>Evolutionary origin and ecological implication of a unique nif island in free-living Bradyrhizobium lineages.</title>
        <authorList>
            <person name="Tao J."/>
        </authorList>
    </citation>
    <scope>NUCLEOTIDE SEQUENCE [LARGE SCALE GENOMIC DNA]</scope>
    <source>
        <strain evidence="3">SZCCT0434</strain>
    </source>
</reference>
<feature type="compositionally biased region" description="Basic residues" evidence="1">
    <location>
        <begin position="1"/>
        <end position="11"/>
    </location>
</feature>
<keyword evidence="3" id="KW-1185">Reference proteome</keyword>
<evidence type="ECO:0000313" key="2">
    <source>
        <dbReference type="EMBL" id="MBR0801134.1"/>
    </source>
</evidence>
<dbReference type="Proteomes" id="UP001315278">
    <property type="component" value="Unassembled WGS sequence"/>
</dbReference>
<dbReference type="RefSeq" id="WP_212495273.1">
    <property type="nucleotide sequence ID" value="NZ_JAFCJH010000071.1"/>
</dbReference>
<evidence type="ECO:0000313" key="3">
    <source>
        <dbReference type="Proteomes" id="UP001315278"/>
    </source>
</evidence>
<dbReference type="EMBL" id="JAFCJH010000071">
    <property type="protein sequence ID" value="MBR0801134.1"/>
    <property type="molecule type" value="Genomic_DNA"/>
</dbReference>
<protein>
    <recommendedName>
        <fullName evidence="4">DUF4375 domain-containing protein</fullName>
    </recommendedName>
</protein>
<organism evidence="2 3">
    <name type="scientific">Bradyrhizobium jicamae</name>
    <dbReference type="NCBI Taxonomy" id="280332"/>
    <lineage>
        <taxon>Bacteria</taxon>
        <taxon>Pseudomonadati</taxon>
        <taxon>Pseudomonadota</taxon>
        <taxon>Alphaproteobacteria</taxon>
        <taxon>Hyphomicrobiales</taxon>
        <taxon>Nitrobacteraceae</taxon>
        <taxon>Bradyrhizobium</taxon>
    </lineage>
</organism>
<comment type="caution">
    <text evidence="2">The sequence shown here is derived from an EMBL/GenBank/DDBJ whole genome shotgun (WGS) entry which is preliminary data.</text>
</comment>
<evidence type="ECO:0008006" key="4">
    <source>
        <dbReference type="Google" id="ProtNLM"/>
    </source>
</evidence>
<sequence length="203" mass="23001">MTKPSKRRSGKKGSSFSTPTVLKSESKEDFVRLLDGLKQDIQPETFIEQMYVENLAHLVWDIIRLLRVRTGIINNAWGAALTNVLRRIQFPLVLSGGREMVQAADQLAYDWFFSEEGKERVSGMLEEAGLDWSAIEAEAYTLALDDIERIDRNLTLLEARREKYLCFIAELRGELGVGLRKSSDRTLNKERGPALALVVDQAE</sequence>
<proteinExistence type="predicted"/>
<gene>
    <name evidence="2" type="ORF">JQ615_37850</name>
</gene>
<feature type="region of interest" description="Disordered" evidence="1">
    <location>
        <begin position="1"/>
        <end position="21"/>
    </location>
</feature>
<accession>A0ABS5FWE6</accession>
<name>A0ABS5FWE6_9BRAD</name>
<evidence type="ECO:0000256" key="1">
    <source>
        <dbReference type="SAM" id="MobiDB-lite"/>
    </source>
</evidence>